<protein>
    <submittedName>
        <fullName evidence="1">Uncharacterized protein</fullName>
    </submittedName>
</protein>
<evidence type="ECO:0000313" key="2">
    <source>
        <dbReference type="Proteomes" id="UP001341840"/>
    </source>
</evidence>
<accession>A0ABU6T2F2</accession>
<evidence type="ECO:0000313" key="1">
    <source>
        <dbReference type="EMBL" id="MED6142845.1"/>
    </source>
</evidence>
<reference evidence="1 2" key="1">
    <citation type="journal article" date="2023" name="Plants (Basel)">
        <title>Bridging the Gap: Combining Genomics and Transcriptomics Approaches to Understand Stylosanthes scabra, an Orphan Legume from the Brazilian Caatinga.</title>
        <authorList>
            <person name="Ferreira-Neto J.R.C."/>
            <person name="da Silva M.D."/>
            <person name="Binneck E."/>
            <person name="de Melo N.F."/>
            <person name="da Silva R.H."/>
            <person name="de Melo A.L.T.M."/>
            <person name="Pandolfi V."/>
            <person name="Bustamante F.O."/>
            <person name="Brasileiro-Vidal A.C."/>
            <person name="Benko-Iseppon A.M."/>
        </authorList>
    </citation>
    <scope>NUCLEOTIDE SEQUENCE [LARGE SCALE GENOMIC DNA]</scope>
    <source>
        <tissue evidence="1">Leaves</tissue>
    </source>
</reference>
<name>A0ABU6T2F2_9FABA</name>
<dbReference type="Proteomes" id="UP001341840">
    <property type="component" value="Unassembled WGS sequence"/>
</dbReference>
<dbReference type="EMBL" id="JASCZI010090623">
    <property type="protein sequence ID" value="MED6142845.1"/>
    <property type="molecule type" value="Genomic_DNA"/>
</dbReference>
<keyword evidence="2" id="KW-1185">Reference proteome</keyword>
<proteinExistence type="predicted"/>
<gene>
    <name evidence="1" type="ORF">PIB30_001044</name>
</gene>
<sequence>MLLETKTGLKVLTARLNRSEFRSVFYPTPKMTSFKVQNKQKTCHALTVSLSRPFSKTPAHIHRRRTFSRSSLPHLLTFVTAAHPSPPKLRIRRSLAVSRRRLPLPAASPPSPEGLVYAVLITAMIIDAIKDGVFSISTTMTVLLDPLLLHIVFHC</sequence>
<organism evidence="1 2">
    <name type="scientific">Stylosanthes scabra</name>
    <dbReference type="NCBI Taxonomy" id="79078"/>
    <lineage>
        <taxon>Eukaryota</taxon>
        <taxon>Viridiplantae</taxon>
        <taxon>Streptophyta</taxon>
        <taxon>Embryophyta</taxon>
        <taxon>Tracheophyta</taxon>
        <taxon>Spermatophyta</taxon>
        <taxon>Magnoliopsida</taxon>
        <taxon>eudicotyledons</taxon>
        <taxon>Gunneridae</taxon>
        <taxon>Pentapetalae</taxon>
        <taxon>rosids</taxon>
        <taxon>fabids</taxon>
        <taxon>Fabales</taxon>
        <taxon>Fabaceae</taxon>
        <taxon>Papilionoideae</taxon>
        <taxon>50 kb inversion clade</taxon>
        <taxon>dalbergioids sensu lato</taxon>
        <taxon>Dalbergieae</taxon>
        <taxon>Pterocarpus clade</taxon>
        <taxon>Stylosanthes</taxon>
    </lineage>
</organism>
<comment type="caution">
    <text evidence="1">The sequence shown here is derived from an EMBL/GenBank/DDBJ whole genome shotgun (WGS) entry which is preliminary data.</text>
</comment>